<dbReference type="Pfam" id="PF24598">
    <property type="entry name" value="DOP1_C"/>
    <property type="match status" value="1"/>
</dbReference>
<evidence type="ECO:0000313" key="3">
    <source>
        <dbReference type="EMBL" id="KOO24437.1"/>
    </source>
</evidence>
<dbReference type="Proteomes" id="UP000037460">
    <property type="component" value="Unassembled WGS sequence"/>
</dbReference>
<sequence>MGKLLGLTVGHLTVGRVGSPINWFANWFASASDDAHAHADRLRRLSFALWVGDHNQYVGALQGMLIESVVAGFKFGYADWRYSDDLRASVQVEALRCTRVLAVRVAAEHLTALWPVAIAELQRVLLAPLEARPALLLAACQLVDTLLTVLPDAFSPFEWMFVPSWTAPSWAAPSWAPVDCGSATRRLEHQAATSAAAPSTAPTTAPSPAFSSTSPPHVYASPSTLVPPAEFAALLEPLAQLTSPSTPPCHGGGLLRPSADGRRRPSLGMRTLSHASELAPFASNLHRHLAASAILPRCAEVDLPLLDVLLGCEFVAPSEAELMLAPHLLSTLEG</sequence>
<evidence type="ECO:0000256" key="1">
    <source>
        <dbReference type="SAM" id="MobiDB-lite"/>
    </source>
</evidence>
<dbReference type="GO" id="GO:0006895">
    <property type="term" value="P:Golgi to endosome transport"/>
    <property type="evidence" value="ECO:0007669"/>
    <property type="project" value="InterPro"/>
</dbReference>
<name>A0A0M0JDJ8_9EUKA</name>
<dbReference type="PANTHER" id="PTHR14042:SF24">
    <property type="entry name" value="PROTEIN DOPEY-1 HOMOLOG"/>
    <property type="match status" value="1"/>
</dbReference>
<accession>A0A0M0JDJ8</accession>
<dbReference type="EMBL" id="JWZX01003093">
    <property type="protein sequence ID" value="KOO24437.1"/>
    <property type="molecule type" value="Genomic_DNA"/>
</dbReference>
<protein>
    <recommendedName>
        <fullName evidence="2">DOP1-like C-terminal domain-containing protein</fullName>
    </recommendedName>
</protein>
<dbReference type="GO" id="GO:0005802">
    <property type="term" value="C:trans-Golgi network"/>
    <property type="evidence" value="ECO:0007669"/>
    <property type="project" value="TreeGrafter"/>
</dbReference>
<feature type="region of interest" description="Disordered" evidence="1">
    <location>
        <begin position="187"/>
        <end position="215"/>
    </location>
</feature>
<evidence type="ECO:0000313" key="4">
    <source>
        <dbReference type="Proteomes" id="UP000037460"/>
    </source>
</evidence>
<dbReference type="InterPro" id="IPR040314">
    <property type="entry name" value="DOP1"/>
</dbReference>
<dbReference type="GO" id="GO:0005829">
    <property type="term" value="C:cytosol"/>
    <property type="evidence" value="ECO:0007669"/>
    <property type="project" value="GOC"/>
</dbReference>
<reference evidence="4" key="1">
    <citation type="journal article" date="2015" name="PLoS Genet.">
        <title>Genome Sequence and Transcriptome Analyses of Chrysochromulina tobin: Metabolic Tools for Enhanced Algal Fitness in the Prominent Order Prymnesiales (Haptophyceae).</title>
        <authorList>
            <person name="Hovde B.T."/>
            <person name="Deodato C.R."/>
            <person name="Hunsperger H.M."/>
            <person name="Ryken S.A."/>
            <person name="Yost W."/>
            <person name="Jha R.K."/>
            <person name="Patterson J."/>
            <person name="Monnat R.J. Jr."/>
            <person name="Barlow S.B."/>
            <person name="Starkenburg S.R."/>
            <person name="Cattolico R.A."/>
        </authorList>
    </citation>
    <scope>NUCLEOTIDE SEQUENCE</scope>
    <source>
        <strain evidence="4">CCMP291</strain>
    </source>
</reference>
<dbReference type="PANTHER" id="PTHR14042">
    <property type="entry name" value="DOPEY-RELATED"/>
    <property type="match status" value="1"/>
</dbReference>
<evidence type="ECO:0000259" key="2">
    <source>
        <dbReference type="Pfam" id="PF24598"/>
    </source>
</evidence>
<proteinExistence type="predicted"/>
<comment type="caution">
    <text evidence="3">The sequence shown here is derived from an EMBL/GenBank/DDBJ whole genome shotgun (WGS) entry which is preliminary data.</text>
</comment>
<feature type="domain" description="DOP1-like C-terminal" evidence="2">
    <location>
        <begin position="26"/>
        <end position="163"/>
    </location>
</feature>
<dbReference type="GO" id="GO:0005768">
    <property type="term" value="C:endosome"/>
    <property type="evidence" value="ECO:0007669"/>
    <property type="project" value="TreeGrafter"/>
</dbReference>
<dbReference type="AlphaFoldDB" id="A0A0M0JDJ8"/>
<keyword evidence="4" id="KW-1185">Reference proteome</keyword>
<dbReference type="InterPro" id="IPR056457">
    <property type="entry name" value="DOP1_C"/>
</dbReference>
<dbReference type="OrthoDB" id="297643at2759"/>
<feature type="compositionally biased region" description="Low complexity" evidence="1">
    <location>
        <begin position="191"/>
        <end position="215"/>
    </location>
</feature>
<gene>
    <name evidence="3" type="ORF">Ctob_007349</name>
</gene>
<organism evidence="3 4">
    <name type="scientific">Chrysochromulina tobinii</name>
    <dbReference type="NCBI Taxonomy" id="1460289"/>
    <lineage>
        <taxon>Eukaryota</taxon>
        <taxon>Haptista</taxon>
        <taxon>Haptophyta</taxon>
        <taxon>Prymnesiophyceae</taxon>
        <taxon>Prymnesiales</taxon>
        <taxon>Chrysochromulinaceae</taxon>
        <taxon>Chrysochromulina</taxon>
    </lineage>
</organism>